<accession>A0A8R7TNQ1</accession>
<evidence type="ECO:0000313" key="2">
    <source>
        <dbReference type="Proteomes" id="UP000015106"/>
    </source>
</evidence>
<keyword evidence="2" id="KW-1185">Reference proteome</keyword>
<evidence type="ECO:0000313" key="1">
    <source>
        <dbReference type="EnsemblPlants" id="TuG1812G0200005778.01.T06"/>
    </source>
</evidence>
<dbReference type="Gramene" id="TuG1812G0200005778.01.T06">
    <property type="protein sequence ID" value="TuG1812G0200005778.01.T06"/>
    <property type="gene ID" value="TuG1812G0200005778.01"/>
</dbReference>
<reference evidence="1" key="2">
    <citation type="submission" date="2018-03" db="EMBL/GenBank/DDBJ databases">
        <title>The Triticum urartu genome reveals the dynamic nature of wheat genome evolution.</title>
        <authorList>
            <person name="Ling H."/>
            <person name="Ma B."/>
            <person name="Shi X."/>
            <person name="Liu H."/>
            <person name="Dong L."/>
            <person name="Sun H."/>
            <person name="Cao Y."/>
            <person name="Gao Q."/>
            <person name="Zheng S."/>
            <person name="Li Y."/>
            <person name="Yu Y."/>
            <person name="Du H."/>
            <person name="Qi M."/>
            <person name="Li Y."/>
            <person name="Yu H."/>
            <person name="Cui Y."/>
            <person name="Wang N."/>
            <person name="Chen C."/>
            <person name="Wu H."/>
            <person name="Zhao Y."/>
            <person name="Zhang J."/>
            <person name="Li Y."/>
            <person name="Zhou W."/>
            <person name="Zhang B."/>
            <person name="Hu W."/>
            <person name="Eijk M."/>
            <person name="Tang J."/>
            <person name="Witsenboer H."/>
            <person name="Zhao S."/>
            <person name="Li Z."/>
            <person name="Zhang A."/>
            <person name="Wang D."/>
            <person name="Liang C."/>
        </authorList>
    </citation>
    <scope>NUCLEOTIDE SEQUENCE [LARGE SCALE GENOMIC DNA]</scope>
    <source>
        <strain evidence="1">cv. G1812</strain>
    </source>
</reference>
<protein>
    <submittedName>
        <fullName evidence="1">Uncharacterized protein</fullName>
    </submittedName>
</protein>
<name>A0A8R7TNQ1_TRIUA</name>
<dbReference type="EnsemblPlants" id="TuG1812G0200005778.01.T06">
    <property type="protein sequence ID" value="TuG1812G0200005778.01.T06"/>
    <property type="gene ID" value="TuG1812G0200005778.01"/>
</dbReference>
<dbReference type="Proteomes" id="UP000015106">
    <property type="component" value="Chromosome 2"/>
</dbReference>
<sequence>MLRGKVSVVMDDMIDTAAHPPSRDYQVVCFKK</sequence>
<proteinExistence type="predicted"/>
<organism evidence="1 2">
    <name type="scientific">Triticum urartu</name>
    <name type="common">Red wild einkorn</name>
    <name type="synonym">Crithodium urartu</name>
    <dbReference type="NCBI Taxonomy" id="4572"/>
    <lineage>
        <taxon>Eukaryota</taxon>
        <taxon>Viridiplantae</taxon>
        <taxon>Streptophyta</taxon>
        <taxon>Embryophyta</taxon>
        <taxon>Tracheophyta</taxon>
        <taxon>Spermatophyta</taxon>
        <taxon>Magnoliopsida</taxon>
        <taxon>Liliopsida</taxon>
        <taxon>Poales</taxon>
        <taxon>Poaceae</taxon>
        <taxon>BOP clade</taxon>
        <taxon>Pooideae</taxon>
        <taxon>Triticodae</taxon>
        <taxon>Triticeae</taxon>
        <taxon>Triticinae</taxon>
        <taxon>Triticum</taxon>
    </lineage>
</organism>
<reference evidence="2" key="1">
    <citation type="journal article" date="2013" name="Nature">
        <title>Draft genome of the wheat A-genome progenitor Triticum urartu.</title>
        <authorList>
            <person name="Ling H.Q."/>
            <person name="Zhao S."/>
            <person name="Liu D."/>
            <person name="Wang J."/>
            <person name="Sun H."/>
            <person name="Zhang C."/>
            <person name="Fan H."/>
            <person name="Li D."/>
            <person name="Dong L."/>
            <person name="Tao Y."/>
            <person name="Gao C."/>
            <person name="Wu H."/>
            <person name="Li Y."/>
            <person name="Cui Y."/>
            <person name="Guo X."/>
            <person name="Zheng S."/>
            <person name="Wang B."/>
            <person name="Yu K."/>
            <person name="Liang Q."/>
            <person name="Yang W."/>
            <person name="Lou X."/>
            <person name="Chen J."/>
            <person name="Feng M."/>
            <person name="Jian J."/>
            <person name="Zhang X."/>
            <person name="Luo G."/>
            <person name="Jiang Y."/>
            <person name="Liu J."/>
            <person name="Wang Z."/>
            <person name="Sha Y."/>
            <person name="Zhang B."/>
            <person name="Wu H."/>
            <person name="Tang D."/>
            <person name="Shen Q."/>
            <person name="Xue P."/>
            <person name="Zou S."/>
            <person name="Wang X."/>
            <person name="Liu X."/>
            <person name="Wang F."/>
            <person name="Yang Y."/>
            <person name="An X."/>
            <person name="Dong Z."/>
            <person name="Zhang K."/>
            <person name="Zhang X."/>
            <person name="Luo M.C."/>
            <person name="Dvorak J."/>
            <person name="Tong Y."/>
            <person name="Wang J."/>
            <person name="Yang H."/>
            <person name="Li Z."/>
            <person name="Wang D."/>
            <person name="Zhang A."/>
            <person name="Wang J."/>
        </authorList>
    </citation>
    <scope>NUCLEOTIDE SEQUENCE</scope>
    <source>
        <strain evidence="2">cv. G1812</strain>
    </source>
</reference>
<reference evidence="1" key="3">
    <citation type="submission" date="2022-06" db="UniProtKB">
        <authorList>
            <consortium name="EnsemblPlants"/>
        </authorList>
    </citation>
    <scope>IDENTIFICATION</scope>
</reference>
<dbReference type="AlphaFoldDB" id="A0A8R7TNQ1"/>